<keyword evidence="6 8" id="KW-0675">Receptor</keyword>
<evidence type="ECO:0000256" key="9">
    <source>
        <dbReference type="SAM" id="MobiDB-lite"/>
    </source>
</evidence>
<evidence type="ECO:0000256" key="3">
    <source>
        <dbReference type="ARBA" id="ARBA00022989"/>
    </source>
</evidence>
<feature type="transmembrane region" description="Helical" evidence="10">
    <location>
        <begin position="151"/>
        <end position="170"/>
    </location>
</feature>
<feature type="compositionally biased region" description="Polar residues" evidence="9">
    <location>
        <begin position="279"/>
        <end position="288"/>
    </location>
</feature>
<feature type="transmembrane region" description="Helical" evidence="10">
    <location>
        <begin position="39"/>
        <end position="60"/>
    </location>
</feature>
<dbReference type="SUPFAM" id="SSF81321">
    <property type="entry name" value="Family A G protein-coupled receptor-like"/>
    <property type="match status" value="1"/>
</dbReference>
<comment type="subcellular location">
    <subcellularLocation>
        <location evidence="1">Membrane</location>
        <topology evidence="1">Multi-pass membrane protein</topology>
    </subcellularLocation>
</comment>
<dbReference type="PROSITE" id="PS00237">
    <property type="entry name" value="G_PROTEIN_RECEP_F1_1"/>
    <property type="match status" value="1"/>
</dbReference>
<evidence type="ECO:0000259" key="11">
    <source>
        <dbReference type="PROSITE" id="PS50262"/>
    </source>
</evidence>
<sequence>MNESNFSIFSWSFNDSSTKPLLTLQDLNDEEVMRRLPSLIYMAVLIVVGVPGNLSVLVIFYRYYKETTYRTFVLALASVDLVACTVCMPFEVIETRYQYTFYAVTICKLFRTNNIVISVSSIFILICLSADRYRHVCNPLKRQMTVKTAKIACVVSALAAVMVAWPNFLFSGTRHVELRSNLTGIDCSMSDEYRKSKLPFYHSALLLLIFIIAILTIIILYILIGAKVWKHSNFRKAFQNSRSASYSTSSTSVGGSKRSKHQDCKDQQYPLQQIEIKQSDQNKGSNAASMKKKDNSNSSPKETQQTSRITKVAFAISVLFILSYLPHLILTIMTAIKGSFIAKPGPVVSAILPIVTRSVFINSVGNPFIYGFIDKRFWNFLKKMLTCK</sequence>
<evidence type="ECO:0000256" key="2">
    <source>
        <dbReference type="ARBA" id="ARBA00022692"/>
    </source>
</evidence>
<feature type="domain" description="G-protein coupled receptors family 1 profile" evidence="11">
    <location>
        <begin position="52"/>
        <end position="370"/>
    </location>
</feature>
<accession>A0AA88YFG7</accession>
<dbReference type="AlphaFoldDB" id="A0AA88YFG7"/>
<keyword evidence="5 10" id="KW-0472">Membrane</keyword>
<keyword evidence="7 8" id="KW-0807">Transducer</keyword>
<dbReference type="PROSITE" id="PS50262">
    <property type="entry name" value="G_PROTEIN_RECEP_F1_2"/>
    <property type="match status" value="1"/>
</dbReference>
<feature type="transmembrane region" description="Helical" evidence="10">
    <location>
        <begin position="348"/>
        <end position="373"/>
    </location>
</feature>
<comment type="caution">
    <text evidence="12">The sequence shown here is derived from an EMBL/GenBank/DDBJ whole genome shotgun (WGS) entry which is preliminary data.</text>
</comment>
<organism evidence="12 13">
    <name type="scientific">Pinctada imbricata</name>
    <name type="common">Atlantic pearl-oyster</name>
    <name type="synonym">Pinctada martensii</name>
    <dbReference type="NCBI Taxonomy" id="66713"/>
    <lineage>
        <taxon>Eukaryota</taxon>
        <taxon>Metazoa</taxon>
        <taxon>Spiralia</taxon>
        <taxon>Lophotrochozoa</taxon>
        <taxon>Mollusca</taxon>
        <taxon>Bivalvia</taxon>
        <taxon>Autobranchia</taxon>
        <taxon>Pteriomorphia</taxon>
        <taxon>Pterioida</taxon>
        <taxon>Pterioidea</taxon>
        <taxon>Pteriidae</taxon>
        <taxon>Pinctada</taxon>
    </lineage>
</organism>
<dbReference type="InterPro" id="IPR000276">
    <property type="entry name" value="GPCR_Rhodpsn"/>
</dbReference>
<gene>
    <name evidence="12" type="ORF">FSP39_022219</name>
</gene>
<evidence type="ECO:0000256" key="4">
    <source>
        <dbReference type="ARBA" id="ARBA00023040"/>
    </source>
</evidence>
<evidence type="ECO:0000313" key="13">
    <source>
        <dbReference type="Proteomes" id="UP001186944"/>
    </source>
</evidence>
<proteinExistence type="inferred from homology"/>
<reference evidence="12" key="1">
    <citation type="submission" date="2019-08" db="EMBL/GenBank/DDBJ databases">
        <title>The improved chromosome-level genome for the pearl oyster Pinctada fucata martensii using PacBio sequencing and Hi-C.</title>
        <authorList>
            <person name="Zheng Z."/>
        </authorList>
    </citation>
    <scope>NUCLEOTIDE SEQUENCE</scope>
    <source>
        <strain evidence="12">ZZ-2019</strain>
        <tissue evidence="12">Adductor muscle</tissue>
    </source>
</reference>
<dbReference type="CDD" id="cd00637">
    <property type="entry name" value="7tm_classA_rhodopsin-like"/>
    <property type="match status" value="1"/>
</dbReference>
<feature type="region of interest" description="Disordered" evidence="9">
    <location>
        <begin position="279"/>
        <end position="304"/>
    </location>
</feature>
<evidence type="ECO:0000313" key="12">
    <source>
        <dbReference type="EMBL" id="KAK3103828.1"/>
    </source>
</evidence>
<protein>
    <recommendedName>
        <fullName evidence="11">G-protein coupled receptors family 1 profile domain-containing protein</fullName>
    </recommendedName>
</protein>
<feature type="region of interest" description="Disordered" evidence="9">
    <location>
        <begin position="245"/>
        <end position="264"/>
    </location>
</feature>
<dbReference type="PANTHER" id="PTHR24238">
    <property type="entry name" value="G-PROTEIN COUPLED RECEPTOR"/>
    <property type="match status" value="1"/>
</dbReference>
<keyword evidence="3 10" id="KW-1133">Transmembrane helix</keyword>
<feature type="transmembrane region" description="Helical" evidence="10">
    <location>
        <begin position="312"/>
        <end position="336"/>
    </location>
</feature>
<feature type="transmembrane region" description="Helical" evidence="10">
    <location>
        <begin position="200"/>
        <end position="226"/>
    </location>
</feature>
<feature type="transmembrane region" description="Helical" evidence="10">
    <location>
        <begin position="72"/>
        <end position="93"/>
    </location>
</feature>
<keyword evidence="2 8" id="KW-0812">Transmembrane</keyword>
<feature type="compositionally biased region" description="Low complexity" evidence="9">
    <location>
        <begin position="245"/>
        <end position="256"/>
    </location>
</feature>
<keyword evidence="4 8" id="KW-0297">G-protein coupled receptor</keyword>
<dbReference type="Gene3D" id="1.20.1070.10">
    <property type="entry name" value="Rhodopsin 7-helix transmembrane proteins"/>
    <property type="match status" value="1"/>
</dbReference>
<dbReference type="EMBL" id="VSWD01000005">
    <property type="protein sequence ID" value="KAK3103828.1"/>
    <property type="molecule type" value="Genomic_DNA"/>
</dbReference>
<evidence type="ECO:0000256" key="10">
    <source>
        <dbReference type="SAM" id="Phobius"/>
    </source>
</evidence>
<evidence type="ECO:0000256" key="5">
    <source>
        <dbReference type="ARBA" id="ARBA00023136"/>
    </source>
</evidence>
<dbReference type="GO" id="GO:0016020">
    <property type="term" value="C:membrane"/>
    <property type="evidence" value="ECO:0007669"/>
    <property type="project" value="UniProtKB-SubCell"/>
</dbReference>
<keyword evidence="13" id="KW-1185">Reference proteome</keyword>
<dbReference type="Pfam" id="PF00001">
    <property type="entry name" value="7tm_1"/>
    <property type="match status" value="1"/>
</dbReference>
<dbReference type="InterPro" id="IPR017452">
    <property type="entry name" value="GPCR_Rhodpsn_7TM"/>
</dbReference>
<evidence type="ECO:0000256" key="7">
    <source>
        <dbReference type="ARBA" id="ARBA00023224"/>
    </source>
</evidence>
<dbReference type="PRINTS" id="PR00237">
    <property type="entry name" value="GPCRRHODOPSN"/>
</dbReference>
<feature type="transmembrane region" description="Helical" evidence="10">
    <location>
        <begin position="113"/>
        <end position="130"/>
    </location>
</feature>
<evidence type="ECO:0000256" key="8">
    <source>
        <dbReference type="RuleBase" id="RU000688"/>
    </source>
</evidence>
<name>A0AA88YFG7_PINIB</name>
<comment type="similarity">
    <text evidence="8">Belongs to the G-protein coupled receptor 1 family.</text>
</comment>
<evidence type="ECO:0000256" key="6">
    <source>
        <dbReference type="ARBA" id="ARBA00023170"/>
    </source>
</evidence>
<dbReference type="Proteomes" id="UP001186944">
    <property type="component" value="Unassembled WGS sequence"/>
</dbReference>
<dbReference type="PANTHER" id="PTHR24238:SF47">
    <property type="entry name" value="ECDYSTEROIDS_DOPAMINE RECEPTOR-RELATED"/>
    <property type="match status" value="1"/>
</dbReference>
<evidence type="ECO:0000256" key="1">
    <source>
        <dbReference type="ARBA" id="ARBA00004141"/>
    </source>
</evidence>
<dbReference type="GO" id="GO:0004930">
    <property type="term" value="F:G protein-coupled receptor activity"/>
    <property type="evidence" value="ECO:0007669"/>
    <property type="project" value="UniProtKB-KW"/>
</dbReference>